<dbReference type="STRING" id="554055.A0A2P6VCB1"/>
<dbReference type="Proteomes" id="UP000239649">
    <property type="component" value="Unassembled WGS sequence"/>
</dbReference>
<sequence length="213" mass="22819">MRAACLLALLGLCGLAAASGVSKSTQNYTSLQPPAYTITLSYIINGVTGEPIPCNYTNSACLPLVEVTEKDSIIINYSGPAGTPGNTVSLMQCFAPPYSKDRAWRKANAVIAKDNQCNQKKPFAKALPTGSGSFTWTPSVNVAPSVYTIQLLEVQANTNPVMYAAMGKGTGYFQIIPINSRPAWLMAMTGVFCAIGPCVLAGYFYFEKVHKRD</sequence>
<dbReference type="OrthoDB" id="510280at2759"/>
<proteinExistence type="predicted"/>
<evidence type="ECO:0000256" key="2">
    <source>
        <dbReference type="SAM" id="SignalP"/>
    </source>
</evidence>
<dbReference type="EMBL" id="LHPF02000013">
    <property type="protein sequence ID" value="PSC71714.1"/>
    <property type="molecule type" value="Genomic_DNA"/>
</dbReference>
<dbReference type="InterPro" id="IPR016605">
    <property type="entry name" value="Transptr_NO3_Nar2"/>
</dbReference>
<dbReference type="GO" id="GO:0015706">
    <property type="term" value="P:nitrate transmembrane transport"/>
    <property type="evidence" value="ECO:0007669"/>
    <property type="project" value="InterPro"/>
</dbReference>
<feature type="chain" id="PRO_5015126082" evidence="2">
    <location>
        <begin position="19"/>
        <end position="213"/>
    </location>
</feature>
<keyword evidence="2" id="KW-0732">Signal</keyword>
<dbReference type="Pfam" id="PF16974">
    <property type="entry name" value="NAR2"/>
    <property type="match status" value="1"/>
</dbReference>
<feature type="signal peptide" evidence="2">
    <location>
        <begin position="1"/>
        <end position="18"/>
    </location>
</feature>
<name>A0A2P6VCB1_9CHLO</name>
<evidence type="ECO:0000256" key="1">
    <source>
        <dbReference type="SAM" id="Phobius"/>
    </source>
</evidence>
<feature type="transmembrane region" description="Helical" evidence="1">
    <location>
        <begin position="183"/>
        <end position="206"/>
    </location>
</feature>
<keyword evidence="1" id="KW-1133">Transmembrane helix</keyword>
<comment type="caution">
    <text evidence="3">The sequence shown here is derived from an EMBL/GenBank/DDBJ whole genome shotgun (WGS) entry which is preliminary data.</text>
</comment>
<keyword evidence="1" id="KW-0812">Transmembrane</keyword>
<dbReference type="GO" id="GO:0010167">
    <property type="term" value="P:response to nitrate"/>
    <property type="evidence" value="ECO:0007669"/>
    <property type="project" value="InterPro"/>
</dbReference>
<dbReference type="AlphaFoldDB" id="A0A2P6VCB1"/>
<evidence type="ECO:0000313" key="3">
    <source>
        <dbReference type="EMBL" id="PSC71714.1"/>
    </source>
</evidence>
<dbReference type="PANTHER" id="PTHR34806">
    <property type="entry name" value="HIGH-AFFINITY NITRATE TRANSPORTER 3.2"/>
    <property type="match status" value="1"/>
</dbReference>
<evidence type="ECO:0000313" key="4">
    <source>
        <dbReference type="Proteomes" id="UP000239649"/>
    </source>
</evidence>
<organism evidence="3 4">
    <name type="scientific">Micractinium conductrix</name>
    <dbReference type="NCBI Taxonomy" id="554055"/>
    <lineage>
        <taxon>Eukaryota</taxon>
        <taxon>Viridiplantae</taxon>
        <taxon>Chlorophyta</taxon>
        <taxon>core chlorophytes</taxon>
        <taxon>Trebouxiophyceae</taxon>
        <taxon>Chlorellales</taxon>
        <taxon>Chlorellaceae</taxon>
        <taxon>Chlorella clade</taxon>
        <taxon>Micractinium</taxon>
    </lineage>
</organism>
<accession>A0A2P6VCB1</accession>
<dbReference type="PANTHER" id="PTHR34806:SF1">
    <property type="entry name" value="HIGH-AFFINITY NITRATE TRANSPORTER 3.1"/>
    <property type="match status" value="1"/>
</dbReference>
<keyword evidence="4" id="KW-1185">Reference proteome</keyword>
<protein>
    <submittedName>
        <fullName evidence="3">High-affinity nitrate transporter -like</fullName>
    </submittedName>
</protein>
<reference evidence="3 4" key="1">
    <citation type="journal article" date="2018" name="Plant J.">
        <title>Genome sequences of Chlorella sorokiniana UTEX 1602 and Micractinium conductrix SAG 241.80: implications to maltose excretion by a green alga.</title>
        <authorList>
            <person name="Arriola M.B."/>
            <person name="Velmurugan N."/>
            <person name="Zhang Y."/>
            <person name="Plunkett M.H."/>
            <person name="Hondzo H."/>
            <person name="Barney B.M."/>
        </authorList>
    </citation>
    <scope>NUCLEOTIDE SEQUENCE [LARGE SCALE GENOMIC DNA]</scope>
    <source>
        <strain evidence="3 4">SAG 241.80</strain>
    </source>
</reference>
<keyword evidence="1" id="KW-0472">Membrane</keyword>
<gene>
    <name evidence="3" type="ORF">C2E20_4921</name>
</gene>